<proteinExistence type="predicted"/>
<protein>
    <submittedName>
        <fullName evidence="1">Uncharacterized protein</fullName>
    </submittedName>
</protein>
<dbReference type="EMBL" id="LN899825">
    <property type="protein sequence ID" value="CUV32530.1"/>
    <property type="molecule type" value="Genomic_DNA"/>
</dbReference>
<accession>A0A0S4VDG1</accession>
<reference evidence="1" key="1">
    <citation type="submission" date="2015-10" db="EMBL/GenBank/DDBJ databases">
        <authorList>
            <person name="Gilbert D.G."/>
        </authorList>
    </citation>
    <scope>NUCLEOTIDE SEQUENCE</scope>
    <source>
        <strain evidence="1">Phyl III-seqv23</strain>
    </source>
</reference>
<dbReference type="AlphaFoldDB" id="A0A0S4VDG1"/>
<sequence length="29" mass="3235">MIELILKLLLGFGFGFCINAYDSPVDHHA</sequence>
<gene>
    <name evidence="1" type="ORF">TD1301_v1_80026</name>
</gene>
<evidence type="ECO:0000313" key="1">
    <source>
        <dbReference type="EMBL" id="CUV32530.1"/>
    </source>
</evidence>
<organism evidence="1">
    <name type="scientific">Ralstonia solanacearum</name>
    <name type="common">Pseudomonas solanacearum</name>
    <dbReference type="NCBI Taxonomy" id="305"/>
    <lineage>
        <taxon>Bacteria</taxon>
        <taxon>Pseudomonadati</taxon>
        <taxon>Pseudomonadota</taxon>
        <taxon>Betaproteobacteria</taxon>
        <taxon>Burkholderiales</taxon>
        <taxon>Burkholderiaceae</taxon>
        <taxon>Ralstonia</taxon>
        <taxon>Ralstonia solanacearum species complex</taxon>
    </lineage>
</organism>
<name>A0A0S4VDG1_RALSL</name>